<dbReference type="PANTHER" id="PTHR42870:SF1">
    <property type="entry name" value="NON-SPECIFIC LIPID-TRANSFER PROTEIN-LIKE 2"/>
    <property type="match status" value="1"/>
</dbReference>
<name>A0A8J3TNW5_9ACTN</name>
<gene>
    <name evidence="3" type="ORF">Pme01_43170</name>
</gene>
<proteinExistence type="predicted"/>
<dbReference type="InterPro" id="IPR002155">
    <property type="entry name" value="Thiolase"/>
</dbReference>
<dbReference type="RefSeq" id="WP_168114380.1">
    <property type="nucleotide sequence ID" value="NZ_BOON01000040.1"/>
</dbReference>
<dbReference type="GO" id="GO:0016747">
    <property type="term" value="F:acyltransferase activity, transferring groups other than amino-acyl groups"/>
    <property type="evidence" value="ECO:0007669"/>
    <property type="project" value="InterPro"/>
</dbReference>
<dbReference type="PIRSF" id="PIRSF000429">
    <property type="entry name" value="Ac-CoA_Ac_transf"/>
    <property type="match status" value="1"/>
</dbReference>
<dbReference type="AlphaFoldDB" id="A0A8J3TNW5"/>
<dbReference type="Pfam" id="PF22691">
    <property type="entry name" value="Thiolase_C_1"/>
    <property type="match status" value="1"/>
</dbReference>
<dbReference type="EMBL" id="BOON01000040">
    <property type="protein sequence ID" value="GII24720.1"/>
    <property type="molecule type" value="Genomic_DNA"/>
</dbReference>
<dbReference type="Proteomes" id="UP000599074">
    <property type="component" value="Unassembled WGS sequence"/>
</dbReference>
<reference evidence="3" key="1">
    <citation type="submission" date="2021-01" db="EMBL/GenBank/DDBJ databases">
        <title>Whole genome shotgun sequence of Planosporangium mesophilum NBRC 109066.</title>
        <authorList>
            <person name="Komaki H."/>
            <person name="Tamura T."/>
        </authorList>
    </citation>
    <scope>NUCLEOTIDE SEQUENCE</scope>
    <source>
        <strain evidence="3">NBRC 109066</strain>
    </source>
</reference>
<dbReference type="NCBIfam" id="NF004811">
    <property type="entry name" value="PRK06158.1"/>
    <property type="match status" value="1"/>
</dbReference>
<protein>
    <submittedName>
        <fullName evidence="3">Thiolase</fullName>
    </submittedName>
</protein>
<evidence type="ECO:0000313" key="4">
    <source>
        <dbReference type="Proteomes" id="UP000599074"/>
    </source>
</evidence>
<feature type="domain" description="Thiolase C-terminal" evidence="2">
    <location>
        <begin position="236"/>
        <end position="383"/>
    </location>
</feature>
<evidence type="ECO:0000259" key="1">
    <source>
        <dbReference type="Pfam" id="PF00108"/>
    </source>
</evidence>
<feature type="domain" description="Thiolase N-terminal" evidence="1">
    <location>
        <begin position="20"/>
        <end position="218"/>
    </location>
</feature>
<dbReference type="InterPro" id="IPR055140">
    <property type="entry name" value="Thiolase_C_2"/>
</dbReference>
<evidence type="ECO:0000313" key="3">
    <source>
        <dbReference type="EMBL" id="GII24720.1"/>
    </source>
</evidence>
<dbReference type="CDD" id="cd00829">
    <property type="entry name" value="SCP-x_thiolase"/>
    <property type="match status" value="1"/>
</dbReference>
<comment type="caution">
    <text evidence="3">The sequence shown here is derived from an EMBL/GenBank/DDBJ whole genome shotgun (WGS) entry which is preliminary data.</text>
</comment>
<keyword evidence="4" id="KW-1185">Reference proteome</keyword>
<evidence type="ECO:0000259" key="2">
    <source>
        <dbReference type="Pfam" id="PF22691"/>
    </source>
</evidence>
<sequence length="384" mass="40101">MSARRRAAIVGVAESEVGKTPHLTVLSQQAIASRAALAEAGLDRDDVDALFVAGGWSWAPALALAEYLGLRPRYLDGTNIGGSSFEAHLGHAAAAIEAGRIDVALIAYGSTQRSDRTRNAPRPATLGEQFERPYGLPLPVGAYALAANRYLHQYGVTSEQLAEVAVNTREWARLNPNAYHRDPLTVDDVLASPMICEPLHKLDCCLVTDGGGAVVVAASDRWADVATRPVVVLGHGESTTHHTIANMPDLTVTGAARSGPAALGMAGVTHDDIDVLEIYDSFTITVLLTLESLGFCKPGEAGELVGGGRTAPGGALPMNTNGGGLSYTHPGMYGIFLLIEAARQLRGDYAATDPRRQVPGAELALVHGTGGVLSSTSTVVLGRG</sequence>
<dbReference type="Pfam" id="PF00108">
    <property type="entry name" value="Thiolase_N"/>
    <property type="match status" value="1"/>
</dbReference>
<dbReference type="PANTHER" id="PTHR42870">
    <property type="entry name" value="ACETYL-COA C-ACETYLTRANSFERASE"/>
    <property type="match status" value="1"/>
</dbReference>
<dbReference type="SUPFAM" id="SSF53901">
    <property type="entry name" value="Thiolase-like"/>
    <property type="match status" value="2"/>
</dbReference>
<organism evidence="3 4">
    <name type="scientific">Planosporangium mesophilum</name>
    <dbReference type="NCBI Taxonomy" id="689768"/>
    <lineage>
        <taxon>Bacteria</taxon>
        <taxon>Bacillati</taxon>
        <taxon>Actinomycetota</taxon>
        <taxon>Actinomycetes</taxon>
        <taxon>Micromonosporales</taxon>
        <taxon>Micromonosporaceae</taxon>
        <taxon>Planosporangium</taxon>
    </lineage>
</organism>
<dbReference type="Gene3D" id="3.40.47.10">
    <property type="match status" value="1"/>
</dbReference>
<dbReference type="InterPro" id="IPR020616">
    <property type="entry name" value="Thiolase_N"/>
</dbReference>
<dbReference type="InterPro" id="IPR016039">
    <property type="entry name" value="Thiolase-like"/>
</dbReference>
<accession>A0A8J3TNW5</accession>